<evidence type="ECO:0000313" key="6">
    <source>
        <dbReference type="Proteomes" id="UP000521017"/>
    </source>
</evidence>
<gene>
    <name evidence="5" type="ORF">HDF25_000945</name>
</gene>
<dbReference type="Proteomes" id="UP000521017">
    <property type="component" value="Unassembled WGS sequence"/>
</dbReference>
<dbReference type="PANTHER" id="PTHR33204">
    <property type="entry name" value="TRANSCRIPTIONAL REGULATOR, MARR FAMILY"/>
    <property type="match status" value="1"/>
</dbReference>
<dbReference type="InterPro" id="IPR036388">
    <property type="entry name" value="WH-like_DNA-bd_sf"/>
</dbReference>
<comment type="caution">
    <text evidence="5">The sequence shown here is derived from an EMBL/GenBank/DDBJ whole genome shotgun (WGS) entry which is preliminary data.</text>
</comment>
<dbReference type="EMBL" id="JACHCC010000002">
    <property type="protein sequence ID" value="MBB6498808.1"/>
    <property type="molecule type" value="Genomic_DNA"/>
</dbReference>
<dbReference type="AlphaFoldDB" id="A0A7X0J0J3"/>
<organism evidence="5 6">
    <name type="scientific">Pedobacter cryoconitis</name>
    <dbReference type="NCBI Taxonomy" id="188932"/>
    <lineage>
        <taxon>Bacteria</taxon>
        <taxon>Pseudomonadati</taxon>
        <taxon>Bacteroidota</taxon>
        <taxon>Sphingobacteriia</taxon>
        <taxon>Sphingobacteriales</taxon>
        <taxon>Sphingobacteriaceae</taxon>
        <taxon>Pedobacter</taxon>
    </lineage>
</organism>
<accession>A0A7X0J0J3</accession>
<dbReference type="GO" id="GO:0003677">
    <property type="term" value="F:DNA binding"/>
    <property type="evidence" value="ECO:0007669"/>
    <property type="project" value="UniProtKB-KW"/>
</dbReference>
<feature type="domain" description="HTH hxlR-type" evidence="4">
    <location>
        <begin position="14"/>
        <end position="122"/>
    </location>
</feature>
<reference evidence="5 6" key="1">
    <citation type="submission" date="2020-08" db="EMBL/GenBank/DDBJ databases">
        <title>Genomic Encyclopedia of Type Strains, Phase IV (KMG-V): Genome sequencing to study the core and pangenomes of soil and plant-associated prokaryotes.</title>
        <authorList>
            <person name="Whitman W."/>
        </authorList>
    </citation>
    <scope>NUCLEOTIDE SEQUENCE [LARGE SCALE GENOMIC DNA]</scope>
    <source>
        <strain evidence="5 6">M2T3</strain>
    </source>
</reference>
<dbReference type="SUPFAM" id="SSF46785">
    <property type="entry name" value="Winged helix' DNA-binding domain"/>
    <property type="match status" value="1"/>
</dbReference>
<name>A0A7X0J0J3_9SPHI</name>
<dbReference type="RefSeq" id="WP_184623260.1">
    <property type="nucleotide sequence ID" value="NZ_JACHCC010000002.1"/>
</dbReference>
<dbReference type="Pfam" id="PF01638">
    <property type="entry name" value="HxlR"/>
    <property type="match status" value="1"/>
</dbReference>
<evidence type="ECO:0000256" key="2">
    <source>
        <dbReference type="ARBA" id="ARBA00023125"/>
    </source>
</evidence>
<dbReference type="InterPro" id="IPR002577">
    <property type="entry name" value="HTH_HxlR"/>
</dbReference>
<evidence type="ECO:0000256" key="3">
    <source>
        <dbReference type="ARBA" id="ARBA00023163"/>
    </source>
</evidence>
<dbReference type="InterPro" id="IPR036390">
    <property type="entry name" value="WH_DNA-bd_sf"/>
</dbReference>
<evidence type="ECO:0000256" key="1">
    <source>
        <dbReference type="ARBA" id="ARBA00023015"/>
    </source>
</evidence>
<dbReference type="Gene3D" id="1.10.10.10">
    <property type="entry name" value="Winged helix-like DNA-binding domain superfamily/Winged helix DNA-binding domain"/>
    <property type="match status" value="1"/>
</dbReference>
<proteinExistence type="predicted"/>
<keyword evidence="1" id="KW-0805">Transcription regulation</keyword>
<dbReference type="PROSITE" id="PS51118">
    <property type="entry name" value="HTH_HXLR"/>
    <property type="match status" value="1"/>
</dbReference>
<keyword evidence="3" id="KW-0804">Transcription</keyword>
<evidence type="ECO:0000313" key="5">
    <source>
        <dbReference type="EMBL" id="MBB6498808.1"/>
    </source>
</evidence>
<protein>
    <submittedName>
        <fullName evidence="5">DNA-binding HxlR family transcriptional regulator</fullName>
    </submittedName>
</protein>
<dbReference type="PANTHER" id="PTHR33204:SF39">
    <property type="entry name" value="TRANSCRIPTIONAL REGULATORY PROTEIN"/>
    <property type="match status" value="1"/>
</dbReference>
<keyword evidence="2 5" id="KW-0238">DNA-binding</keyword>
<evidence type="ECO:0000259" key="4">
    <source>
        <dbReference type="PROSITE" id="PS51118"/>
    </source>
</evidence>
<sequence>MTDKEIISASQAICEALSEEQDGLKRDVLNHVGNTWSLFVIHSLGVDGRMRFSRLQERVTGVSQKMLTKSLRELERDGLISRTSYMEVPPRVEYELTELGRGLLVQIIPLWTWIIARSDTFREARNKYDQIKKGKTSEGLI</sequence>